<feature type="domain" description="T6SS Transcription factor RovC-like DNA binding" evidence="1">
    <location>
        <begin position="43"/>
        <end position="154"/>
    </location>
</feature>
<evidence type="ECO:0000313" key="2">
    <source>
        <dbReference type="EMBL" id="KNH00960.1"/>
    </source>
</evidence>
<protein>
    <recommendedName>
        <fullName evidence="1">T6SS Transcription factor RovC-like DNA binding domain-containing protein</fullName>
    </recommendedName>
</protein>
<evidence type="ECO:0000259" key="1">
    <source>
        <dbReference type="Pfam" id="PF10074"/>
    </source>
</evidence>
<dbReference type="InterPro" id="IPR018754">
    <property type="entry name" value="RovC-like_DNA-bd"/>
</dbReference>
<accession>A0A0L1KAB1</accession>
<name>A0A0L1KAB1_9SPHN</name>
<organism evidence="2 3">
    <name type="scientific">Qipengyuania citrea LAMA 915</name>
    <dbReference type="NCBI Taxonomy" id="1306953"/>
    <lineage>
        <taxon>Bacteria</taxon>
        <taxon>Pseudomonadati</taxon>
        <taxon>Pseudomonadota</taxon>
        <taxon>Alphaproteobacteria</taxon>
        <taxon>Sphingomonadales</taxon>
        <taxon>Erythrobacteraceae</taxon>
        <taxon>Qipengyuania</taxon>
    </lineage>
</organism>
<comment type="caution">
    <text evidence="2">The sequence shown here is derived from an EMBL/GenBank/DDBJ whole genome shotgun (WGS) entry which is preliminary data.</text>
</comment>
<dbReference type="PATRIC" id="fig|1306953.7.peg.1629"/>
<reference evidence="2" key="1">
    <citation type="submission" date="2015-02" db="EMBL/GenBank/DDBJ databases">
        <authorList>
            <person name="Chooi Y.-H."/>
        </authorList>
    </citation>
    <scope>NUCLEOTIDE SEQUENCE [LARGE SCALE GENOMIC DNA]</scope>
    <source>
        <strain evidence="2">LAMA 915</strain>
    </source>
</reference>
<dbReference type="EMBL" id="JYNE01000028">
    <property type="protein sequence ID" value="KNH00960.1"/>
    <property type="molecule type" value="Genomic_DNA"/>
</dbReference>
<dbReference type="AlphaFoldDB" id="A0A0L1KAB1"/>
<evidence type="ECO:0000313" key="3">
    <source>
        <dbReference type="Proteomes" id="UP000037446"/>
    </source>
</evidence>
<dbReference type="Proteomes" id="UP000037446">
    <property type="component" value="Unassembled WGS sequence"/>
</dbReference>
<proteinExistence type="predicted"/>
<sequence length="164" mass="18307">MAECKVIAQHENDAGQHMVVSDTRNRHRVLLAREPSPGIDGYVVPDDADLGVRVAALSEFHRSKEGAATKAHHRLLKPSAYKRYRLSILLAILDLLEDASPKQVTLQELAKALIYPGLKAGRAIDWKTSSHRRQTQRLVAEAHRMAAEGYRELLNPSRGKRCAN</sequence>
<dbReference type="Pfam" id="PF10074">
    <property type="entry name" value="RovC_DNA-bd"/>
    <property type="match status" value="1"/>
</dbReference>
<gene>
    <name evidence="2" type="ORF">J121_1587</name>
</gene>